<dbReference type="Proteomes" id="UP000324974">
    <property type="component" value="Chromosome"/>
</dbReference>
<organism evidence="1 2">
    <name type="scientific">Limnoglobus roseus</name>
    <dbReference type="NCBI Taxonomy" id="2598579"/>
    <lineage>
        <taxon>Bacteria</taxon>
        <taxon>Pseudomonadati</taxon>
        <taxon>Planctomycetota</taxon>
        <taxon>Planctomycetia</taxon>
        <taxon>Gemmatales</taxon>
        <taxon>Gemmataceae</taxon>
        <taxon>Limnoglobus</taxon>
    </lineage>
</organism>
<keyword evidence="2" id="KW-1185">Reference proteome</keyword>
<evidence type="ECO:0008006" key="3">
    <source>
        <dbReference type="Google" id="ProtNLM"/>
    </source>
</evidence>
<dbReference type="CDD" id="cd10447">
    <property type="entry name" value="GIY-YIG_unchar_2"/>
    <property type="match status" value="1"/>
</dbReference>
<accession>A0A5C1A9S9</accession>
<sequence>MPVGRAMSLFLIDGVPDGRIACELFNWAGKAFKIPRRLLKESADRSDLRKAGVYFLFGRDDARNEINSVYVGEAEEVISRIPQHQEKDFWTEALVFVSKDDNLKQGSHQVSGVHHLREGC</sequence>
<evidence type="ECO:0000313" key="2">
    <source>
        <dbReference type="Proteomes" id="UP000324974"/>
    </source>
</evidence>
<gene>
    <name evidence="1" type="ORF">PX52LOC_01452</name>
</gene>
<dbReference type="OrthoDB" id="2656488at2"/>
<proteinExistence type="predicted"/>
<protein>
    <recommendedName>
        <fullName evidence="3">GIY-YIG nuclease family protein</fullName>
    </recommendedName>
</protein>
<dbReference type="KEGG" id="lrs:PX52LOC_01452"/>
<evidence type="ECO:0000313" key="1">
    <source>
        <dbReference type="EMBL" id="QEL14562.1"/>
    </source>
</evidence>
<reference evidence="2" key="1">
    <citation type="submission" date="2019-08" db="EMBL/GenBank/DDBJ databases">
        <title>Limnoglobus roseus gen. nov., sp. nov., a novel freshwater planctomycete with a giant genome from the family Gemmataceae.</title>
        <authorList>
            <person name="Kulichevskaya I.S."/>
            <person name="Naumoff D.G."/>
            <person name="Miroshnikov K."/>
            <person name="Ivanova A."/>
            <person name="Philippov D.A."/>
            <person name="Hakobyan A."/>
            <person name="Rijpstra I.C."/>
            <person name="Sinninghe Damste J.S."/>
            <person name="Liesack W."/>
            <person name="Dedysh S.N."/>
        </authorList>
    </citation>
    <scope>NUCLEOTIDE SEQUENCE [LARGE SCALE GENOMIC DNA]</scope>
    <source>
        <strain evidence="2">PX52</strain>
    </source>
</reference>
<name>A0A5C1A9S9_9BACT</name>
<dbReference type="AlphaFoldDB" id="A0A5C1A9S9"/>
<dbReference type="RefSeq" id="WP_149109447.1">
    <property type="nucleotide sequence ID" value="NZ_CP042425.1"/>
</dbReference>
<dbReference type="EMBL" id="CP042425">
    <property type="protein sequence ID" value="QEL14562.1"/>
    <property type="molecule type" value="Genomic_DNA"/>
</dbReference>